<reference evidence="2" key="1">
    <citation type="submission" date="2023-06" db="EMBL/GenBank/DDBJ databases">
        <authorList>
            <person name="Kurt Z."/>
        </authorList>
    </citation>
    <scope>NUCLEOTIDE SEQUENCE</scope>
</reference>
<evidence type="ECO:0000313" key="2">
    <source>
        <dbReference type="EMBL" id="CAI9944333.1"/>
    </source>
</evidence>
<evidence type="ECO:0000313" key="4">
    <source>
        <dbReference type="Proteomes" id="UP001642409"/>
    </source>
</evidence>
<sequence length="120" mass="14031">MQGIPRSCFQFMKKLYVELVTIMIIFLIKLCFHKILHYLACKGGAISQKQKGVGQLAYKGAPSCKTPLQANRLLPYKQGYVVLHILLRKIVFSLIRNSTYTFWMHFTYKGCKWFMQSPYQ</sequence>
<protein>
    <submittedName>
        <fullName evidence="3">Hypothetical_protein</fullName>
    </submittedName>
</protein>
<organism evidence="2">
    <name type="scientific">Hexamita inflata</name>
    <dbReference type="NCBI Taxonomy" id="28002"/>
    <lineage>
        <taxon>Eukaryota</taxon>
        <taxon>Metamonada</taxon>
        <taxon>Diplomonadida</taxon>
        <taxon>Hexamitidae</taxon>
        <taxon>Hexamitinae</taxon>
        <taxon>Hexamita</taxon>
    </lineage>
</organism>
<dbReference type="EMBL" id="CATOUU010000722">
    <property type="protein sequence ID" value="CAI9944333.1"/>
    <property type="molecule type" value="Genomic_DNA"/>
</dbReference>
<keyword evidence="1" id="KW-1133">Transmembrane helix</keyword>
<keyword evidence="1" id="KW-0812">Transmembrane</keyword>
<proteinExistence type="predicted"/>
<keyword evidence="1" id="KW-0472">Membrane</keyword>
<reference evidence="3 4" key="2">
    <citation type="submission" date="2024-07" db="EMBL/GenBank/DDBJ databases">
        <authorList>
            <person name="Akdeniz Z."/>
        </authorList>
    </citation>
    <scope>NUCLEOTIDE SEQUENCE [LARGE SCALE GENOMIC DNA]</scope>
</reference>
<feature type="transmembrane region" description="Helical" evidence="1">
    <location>
        <begin position="15"/>
        <end position="32"/>
    </location>
</feature>
<accession>A0AA86PSX8</accession>
<keyword evidence="4" id="KW-1185">Reference proteome</keyword>
<dbReference type="EMBL" id="CAXDID020000154">
    <property type="protein sequence ID" value="CAL6042753.1"/>
    <property type="molecule type" value="Genomic_DNA"/>
</dbReference>
<gene>
    <name evidence="2" type="ORF">HINF_LOCUS31978</name>
    <name evidence="3" type="ORF">HINF_LOCUS39746</name>
</gene>
<name>A0AA86PSX8_9EUKA</name>
<evidence type="ECO:0000256" key="1">
    <source>
        <dbReference type="SAM" id="Phobius"/>
    </source>
</evidence>
<evidence type="ECO:0000313" key="3">
    <source>
        <dbReference type="EMBL" id="CAL6042753.1"/>
    </source>
</evidence>
<comment type="caution">
    <text evidence="2">The sequence shown here is derived from an EMBL/GenBank/DDBJ whole genome shotgun (WGS) entry which is preliminary data.</text>
</comment>
<dbReference type="Proteomes" id="UP001642409">
    <property type="component" value="Unassembled WGS sequence"/>
</dbReference>
<dbReference type="AlphaFoldDB" id="A0AA86PSX8"/>